<keyword evidence="3" id="KW-0813">Transport</keyword>
<dbReference type="PANTHER" id="PTHR13018">
    <property type="entry name" value="PROBABLE MEMBRANE PROTEIN DUF221-RELATED"/>
    <property type="match status" value="1"/>
</dbReference>
<feature type="transmembrane region" description="Helical" evidence="8">
    <location>
        <begin position="684"/>
        <end position="701"/>
    </location>
</feature>
<proteinExistence type="inferred from homology"/>
<feature type="domain" description="CSC1/OSCA1-like N-terminal transmembrane" evidence="11">
    <location>
        <begin position="24"/>
        <end position="177"/>
    </location>
</feature>
<feature type="domain" description="CSC1/OSCA1-like cytosolic" evidence="12">
    <location>
        <begin position="201"/>
        <end position="385"/>
    </location>
</feature>
<evidence type="ECO:0000256" key="5">
    <source>
        <dbReference type="ARBA" id="ARBA00022989"/>
    </source>
</evidence>
<evidence type="ECO:0000256" key="4">
    <source>
        <dbReference type="ARBA" id="ARBA00022692"/>
    </source>
</evidence>
<sequence>MNIDELVNAPQKGHSLAGMSIQTFLSSLVVAIVIFGIQLAIFILIRPRIKKLYEPRTYLVPPELRVVSPGSGLIDWLTATVRYDIEDVVDRGGLDSYFFLRFMRMLLWIFGVACCIIIPILVPINATGNTADMLSEPTGMDNLSWSNIGPYKSSRYSAHLVMAIATVIVLLALFTYELNVYIEKRHRYLTKPSHQIRATATTILIKYVPAHLRSEKAIKNLFRNLGDVKNVWFTRDYSKLTSLLSLQKKRYRQLECLVTKRIIKSEKTFKKDPENDSEDTTRYLPKPESIRSPLATVFGIDIKIPFLGTKHDSIEWHCEEIERLTKEIAALKSETSQFETMPTCMIQFNTQLDAHVACQSLSYHNPNFMDTRLIETDHRDVIWANMRGSFYEEKVRFAIATALNLALIIGWAIPVSVVGLISQISYLTQLLPFLSFLNDLPEAIKGAISGILPPLLLALLMMLVPPILTLLAYLKGISTGIRVQLDVQKYYYAFQYIQLFLVITVSSGLTTTVQQIVDTPTSTPTILANNLPKAANFFMSYLILQGMITSMNNMLRVDELIFHLLARIMPATTAHRKFSRLSSISEVIWGNTFPTYTNLATIGIIYSIISPIILIFCLISFSLTYMAFKYRIIYCNVNRVNSYGLFFPTAIFQLFTGIYTLQLCLIGLFFLVKDEKQTKFVCTKHAIIMIIVLAFTILYQLHLSSKLKAVIEYLPVDKAATDLNSEIVCEKGKQSISHIFTEGGTQYHEKTDGVKTEAGVNGTSISIRELADLQELETVPLTPYTVPENPFETPAALPGPQTQTSASISSPRVKNVAINTLTRLGRIVYTGSEDTRTTASQFMYRGIFDQLNTNLESISADNREKLLNRAFLHESLRTPDYICWVPEDELGVGIREIGRIRQQFPLVRISNDSCYLHNQKIMFTRAPPDYDEIKNMRL</sequence>
<dbReference type="eggNOG" id="KOG1134">
    <property type="taxonomic scope" value="Eukaryota"/>
</dbReference>
<dbReference type="VEuPathDB" id="FungiDB:YALI0_D06864g"/>
<dbReference type="Pfam" id="PF12621">
    <property type="entry name" value="PHM7_ext"/>
    <property type="match status" value="1"/>
</dbReference>
<keyword evidence="5 8" id="KW-1133">Transmembrane helix</keyword>
<evidence type="ECO:0000256" key="2">
    <source>
        <dbReference type="ARBA" id="ARBA00007779"/>
    </source>
</evidence>
<evidence type="ECO:0000259" key="9">
    <source>
        <dbReference type="Pfam" id="PF02714"/>
    </source>
</evidence>
<dbReference type="AlphaFoldDB" id="A0A1D8NDI4"/>
<evidence type="ECO:0000256" key="7">
    <source>
        <dbReference type="SAM" id="Coils"/>
    </source>
</evidence>
<comment type="subcellular location">
    <subcellularLocation>
        <location evidence="1">Membrane</location>
        <topology evidence="1">Multi-pass membrane protein</topology>
    </subcellularLocation>
</comment>
<name>A0A1D8NDI4_YARLL</name>
<dbReference type="PANTHER" id="PTHR13018:SF20">
    <property type="entry name" value="SPORULATION-SPECIFIC PROTEIN 75"/>
    <property type="match status" value="1"/>
</dbReference>
<dbReference type="Pfam" id="PF13967">
    <property type="entry name" value="RSN1_TM"/>
    <property type="match status" value="1"/>
</dbReference>
<feature type="coiled-coil region" evidence="7">
    <location>
        <begin position="314"/>
        <end position="341"/>
    </location>
</feature>
<keyword evidence="4 8" id="KW-0812">Transmembrane</keyword>
<organism evidence="13 15">
    <name type="scientific">Yarrowia lipolytica</name>
    <name type="common">Candida lipolytica</name>
    <dbReference type="NCBI Taxonomy" id="4952"/>
    <lineage>
        <taxon>Eukaryota</taxon>
        <taxon>Fungi</taxon>
        <taxon>Dikarya</taxon>
        <taxon>Ascomycota</taxon>
        <taxon>Saccharomycotina</taxon>
        <taxon>Dipodascomycetes</taxon>
        <taxon>Dipodascales</taxon>
        <taxon>Dipodascales incertae sedis</taxon>
        <taxon>Yarrowia</taxon>
    </lineage>
</organism>
<keyword evidence="7" id="KW-0175">Coiled coil</keyword>
<evidence type="ECO:0008006" key="17">
    <source>
        <dbReference type="Google" id="ProtNLM"/>
    </source>
</evidence>
<evidence type="ECO:0000313" key="16">
    <source>
        <dbReference type="Proteomes" id="UP000256601"/>
    </source>
</evidence>
<comment type="similarity">
    <text evidence="2">Belongs to the CSC1 (TC 1.A.17) family.</text>
</comment>
<feature type="transmembrane region" description="Helical" evidence="8">
    <location>
        <begin position="397"/>
        <end position="427"/>
    </location>
</feature>
<dbReference type="InterPro" id="IPR032880">
    <property type="entry name" value="CSC1/OSCA1-like_N"/>
</dbReference>
<dbReference type="GO" id="GO:0005227">
    <property type="term" value="F:calcium-activated cation channel activity"/>
    <property type="evidence" value="ECO:0007669"/>
    <property type="project" value="InterPro"/>
</dbReference>
<evidence type="ECO:0000259" key="12">
    <source>
        <dbReference type="Pfam" id="PF14703"/>
    </source>
</evidence>
<dbReference type="InterPro" id="IPR027815">
    <property type="entry name" value="CSC1/OSCA1-like_cyt"/>
</dbReference>
<dbReference type="InterPro" id="IPR003864">
    <property type="entry name" value="CSC1/OSCA1-like_7TM"/>
</dbReference>
<evidence type="ECO:0000259" key="11">
    <source>
        <dbReference type="Pfam" id="PF13967"/>
    </source>
</evidence>
<dbReference type="GO" id="GO:0005886">
    <property type="term" value="C:plasma membrane"/>
    <property type="evidence" value="ECO:0007669"/>
    <property type="project" value="TreeGrafter"/>
</dbReference>
<dbReference type="KEGG" id="yli:2910784"/>
<feature type="transmembrane region" description="Helical" evidence="8">
    <location>
        <begin position="494"/>
        <end position="517"/>
    </location>
</feature>
<feature type="transmembrane region" description="Helical" evidence="8">
    <location>
        <begin position="604"/>
        <end position="625"/>
    </location>
</feature>
<feature type="transmembrane region" description="Helical" evidence="8">
    <location>
        <begin position="105"/>
        <end position="124"/>
    </location>
</feature>
<dbReference type="Proteomes" id="UP000182444">
    <property type="component" value="Chromosome 1D"/>
</dbReference>
<dbReference type="RefSeq" id="XP_502505.1">
    <property type="nucleotide sequence ID" value="XM_502505.1"/>
</dbReference>
<evidence type="ECO:0000256" key="8">
    <source>
        <dbReference type="SAM" id="Phobius"/>
    </source>
</evidence>
<evidence type="ECO:0000259" key="10">
    <source>
        <dbReference type="Pfam" id="PF12621"/>
    </source>
</evidence>
<evidence type="ECO:0000313" key="14">
    <source>
        <dbReference type="EMBL" id="RDW26436.1"/>
    </source>
</evidence>
<feature type="transmembrane region" description="Helical" evidence="8">
    <location>
        <begin position="645"/>
        <end position="672"/>
    </location>
</feature>
<feature type="transmembrane region" description="Helical" evidence="8">
    <location>
        <begin position="447"/>
        <end position="474"/>
    </location>
</feature>
<evidence type="ECO:0000313" key="15">
    <source>
        <dbReference type="Proteomes" id="UP000182444"/>
    </source>
</evidence>
<evidence type="ECO:0000313" key="13">
    <source>
        <dbReference type="EMBL" id="AOW03694.1"/>
    </source>
</evidence>
<accession>A0A1D8NDI4</accession>
<dbReference type="EMBL" id="CP017556">
    <property type="protein sequence ID" value="AOW03694.1"/>
    <property type="molecule type" value="Genomic_DNA"/>
</dbReference>
<dbReference type="OMA" id="QKWFFAF"/>
<dbReference type="Pfam" id="PF02714">
    <property type="entry name" value="RSN1_7TM"/>
    <property type="match status" value="1"/>
</dbReference>
<evidence type="ECO:0000256" key="3">
    <source>
        <dbReference type="ARBA" id="ARBA00022448"/>
    </source>
</evidence>
<evidence type="ECO:0000256" key="6">
    <source>
        <dbReference type="ARBA" id="ARBA00023136"/>
    </source>
</evidence>
<dbReference type="InterPro" id="IPR022257">
    <property type="entry name" value="PHM7_ext"/>
</dbReference>
<dbReference type="VEuPathDB" id="FungiDB:YALI1_D08798g"/>
<keyword evidence="6 8" id="KW-0472">Membrane</keyword>
<protein>
    <recommendedName>
        <fullName evidence="17">DUF221-domain-containing protein</fullName>
    </recommendedName>
</protein>
<feature type="domain" description="CSC1/OSCA1-like 7TM region" evidence="9">
    <location>
        <begin position="398"/>
        <end position="669"/>
    </location>
</feature>
<feature type="transmembrane region" description="Helical" evidence="8">
    <location>
        <begin position="24"/>
        <end position="45"/>
    </location>
</feature>
<dbReference type="GeneID" id="2910784"/>
<reference evidence="14 16" key="2">
    <citation type="submission" date="2018-07" db="EMBL/GenBank/DDBJ databases">
        <title>Draft Genome Assemblies for Five Robust Yarrowia lipolytica Strains Exhibiting High Lipid Production and Pentose Sugar Utilization and Sugar Alcohol Secretion from Undetoxified Lignocellulosic Biomass Hydrolysates.</title>
        <authorList>
            <consortium name="DOE Joint Genome Institute"/>
            <person name="Walker C."/>
            <person name="Ryu S."/>
            <person name="Na H."/>
            <person name="Zane M."/>
            <person name="LaButti K."/>
            <person name="Lipzen A."/>
            <person name="Haridas S."/>
            <person name="Barry K."/>
            <person name="Grigoriev I.V."/>
            <person name="Quarterman J."/>
            <person name="Slininger P."/>
            <person name="Dien B."/>
            <person name="Trinh C.T."/>
        </authorList>
    </citation>
    <scope>NUCLEOTIDE SEQUENCE [LARGE SCALE GENOMIC DNA]</scope>
    <source>
        <strain evidence="14 16">YB392</strain>
    </source>
</reference>
<feature type="transmembrane region" description="Helical" evidence="8">
    <location>
        <begin position="160"/>
        <end position="182"/>
    </location>
</feature>
<dbReference type="Proteomes" id="UP000256601">
    <property type="component" value="Unassembled WGS sequence"/>
</dbReference>
<feature type="domain" description="10TM putative phosphate transporter extracellular tail" evidence="10">
    <location>
        <begin position="856"/>
        <end position="929"/>
    </location>
</feature>
<dbReference type="InterPro" id="IPR045122">
    <property type="entry name" value="Csc1-like"/>
</dbReference>
<reference evidence="13 15" key="1">
    <citation type="journal article" date="2016" name="PLoS ONE">
        <title>Sequence Assembly of Yarrowia lipolytica Strain W29/CLIB89 Shows Transposable Element Diversity.</title>
        <authorList>
            <person name="Magnan C."/>
            <person name="Yu J."/>
            <person name="Chang I."/>
            <person name="Jahn E."/>
            <person name="Kanomata Y."/>
            <person name="Wu J."/>
            <person name="Zeller M."/>
            <person name="Oakes M."/>
            <person name="Baldi P."/>
            <person name="Sandmeyer S."/>
        </authorList>
    </citation>
    <scope>NUCLEOTIDE SEQUENCE [LARGE SCALE GENOMIC DNA]</scope>
    <source>
        <strain evidence="13">CLIB89</strain>
        <strain evidence="15">CLIB89(W29)</strain>
    </source>
</reference>
<evidence type="ECO:0000256" key="1">
    <source>
        <dbReference type="ARBA" id="ARBA00004141"/>
    </source>
</evidence>
<dbReference type="Pfam" id="PF14703">
    <property type="entry name" value="PHM7_cyt"/>
    <property type="match status" value="1"/>
</dbReference>
<dbReference type="EMBL" id="KZ858980">
    <property type="protein sequence ID" value="RDW26436.1"/>
    <property type="molecule type" value="Genomic_DNA"/>
</dbReference>
<dbReference type="OrthoDB" id="1076608at2759"/>
<gene>
    <name evidence="14" type="ORF">B0I71DRAFT_32186</name>
    <name evidence="13" type="ORF">YALI1_D08798g</name>
</gene>